<dbReference type="AlphaFoldDB" id="A0A378JRE6"/>
<dbReference type="Proteomes" id="UP000054985">
    <property type="component" value="Unassembled WGS sequence"/>
</dbReference>
<reference evidence="1 3" key="1">
    <citation type="submission" date="2015-11" db="EMBL/GenBank/DDBJ databases">
        <title>Genomic analysis of 38 Legionella species identifies large and diverse effector repertoires.</title>
        <authorList>
            <person name="Burstein D."/>
            <person name="Amaro F."/>
            <person name="Zusman T."/>
            <person name="Lifshitz Z."/>
            <person name="Cohen O."/>
            <person name="Gilbert J.A."/>
            <person name="Pupko T."/>
            <person name="Shuman H.A."/>
            <person name="Segal G."/>
        </authorList>
    </citation>
    <scope>NUCLEOTIDE SEQUENCE [LARGE SCALE GENOMIC DNA]</scope>
    <source>
        <strain evidence="1 3">ATCC 43877</strain>
    </source>
</reference>
<reference evidence="2 4" key="2">
    <citation type="submission" date="2018-06" db="EMBL/GenBank/DDBJ databases">
        <authorList>
            <consortium name="Pathogen Informatics"/>
            <person name="Doyle S."/>
        </authorList>
    </citation>
    <scope>NUCLEOTIDE SEQUENCE [LARGE SCALE GENOMIC DNA]</scope>
    <source>
        <strain evidence="2 4">NCTC12239</strain>
    </source>
</reference>
<dbReference type="Proteomes" id="UP000254040">
    <property type="component" value="Unassembled WGS sequence"/>
</dbReference>
<keyword evidence="3" id="KW-1185">Reference proteome</keyword>
<dbReference type="EMBL" id="LNYN01000021">
    <property type="protein sequence ID" value="KTD33930.1"/>
    <property type="molecule type" value="Genomic_DNA"/>
</dbReference>
<organism evidence="2 4">
    <name type="scientific">Legionella moravica</name>
    <dbReference type="NCBI Taxonomy" id="39962"/>
    <lineage>
        <taxon>Bacteria</taxon>
        <taxon>Pseudomonadati</taxon>
        <taxon>Pseudomonadota</taxon>
        <taxon>Gammaproteobacteria</taxon>
        <taxon>Legionellales</taxon>
        <taxon>Legionellaceae</taxon>
        <taxon>Legionella</taxon>
    </lineage>
</organism>
<dbReference type="RefSeq" id="WP_028384030.1">
    <property type="nucleotide sequence ID" value="NZ_CAAAJG010000027.1"/>
</dbReference>
<evidence type="ECO:0000313" key="4">
    <source>
        <dbReference type="Proteomes" id="UP000254040"/>
    </source>
</evidence>
<name>A0A378JRE6_9GAMM</name>
<evidence type="ECO:0000313" key="3">
    <source>
        <dbReference type="Proteomes" id="UP000054985"/>
    </source>
</evidence>
<evidence type="ECO:0000313" key="1">
    <source>
        <dbReference type="EMBL" id="KTD33930.1"/>
    </source>
</evidence>
<evidence type="ECO:0000313" key="2">
    <source>
        <dbReference type="EMBL" id="STX61173.1"/>
    </source>
</evidence>
<gene>
    <name evidence="1" type="ORF">Lmor_1912</name>
    <name evidence="2" type="ORF">NCTC12239_00076</name>
</gene>
<accession>A0A378JRE6</accession>
<dbReference type="EMBL" id="UGOG01000001">
    <property type="protein sequence ID" value="STX61173.1"/>
    <property type="molecule type" value="Genomic_DNA"/>
</dbReference>
<protein>
    <submittedName>
        <fullName evidence="2">Uncharacterized protein</fullName>
    </submittedName>
</protein>
<dbReference type="STRING" id="39962.Lmor_1912"/>
<proteinExistence type="predicted"/>
<sequence length="254" mass="29962">MNNTNEYSLALIAELKNKNLERSKIYVEVMSGDRIRYKALDNAGKEREGIITKNDAFTSLNWHLLDNNRLDTFKGGVIKSVIYSVALDRGDIPMSRNQKLRRAGLVCVYFTKNYAYYKAGFDEKILIDKNNFWITTQNNFLDMAVLEWSKLFLKPTNNKYYWTKIVRDKDNFGKKFNKFNLSYIETYRDKFVAHLDDKTIMNIPKFDSAYDLVCSLYNDIYPQLEDTHNLPENLNEYYDACLKDAIKYYPLIKQ</sequence>
<dbReference type="OrthoDB" id="8456416at2"/>